<proteinExistence type="inferred from homology"/>
<comment type="similarity">
    <text evidence="1">Belongs to the LysR transcriptional regulatory family.</text>
</comment>
<keyword evidence="2" id="KW-0805">Transcription regulation</keyword>
<reference evidence="6 7" key="1">
    <citation type="submission" date="2015-09" db="EMBL/GenBank/DDBJ databases">
        <title>Sorangium comparison.</title>
        <authorList>
            <person name="Zaburannyi N."/>
            <person name="Bunk B."/>
            <person name="Overmann J."/>
            <person name="Mueller R."/>
        </authorList>
    </citation>
    <scope>NUCLEOTIDE SEQUENCE [LARGE SCALE GENOMIC DNA]</scope>
    <source>
        <strain evidence="6 7">So ce26</strain>
    </source>
</reference>
<dbReference type="SUPFAM" id="SSF46785">
    <property type="entry name" value="Winged helix' DNA-binding domain"/>
    <property type="match status" value="1"/>
</dbReference>
<dbReference type="Gene3D" id="3.40.190.10">
    <property type="entry name" value="Periplasmic binding protein-like II"/>
    <property type="match status" value="2"/>
</dbReference>
<dbReference type="Pfam" id="PF03466">
    <property type="entry name" value="LysR_substrate"/>
    <property type="match status" value="1"/>
</dbReference>
<evidence type="ECO:0000256" key="4">
    <source>
        <dbReference type="ARBA" id="ARBA00023163"/>
    </source>
</evidence>
<keyword evidence="3" id="KW-0238">DNA-binding</keyword>
<evidence type="ECO:0000256" key="1">
    <source>
        <dbReference type="ARBA" id="ARBA00009437"/>
    </source>
</evidence>
<evidence type="ECO:0000313" key="6">
    <source>
        <dbReference type="EMBL" id="AUX42277.1"/>
    </source>
</evidence>
<dbReference type="GO" id="GO:0003700">
    <property type="term" value="F:DNA-binding transcription factor activity"/>
    <property type="evidence" value="ECO:0007669"/>
    <property type="project" value="InterPro"/>
</dbReference>
<dbReference type="PROSITE" id="PS50931">
    <property type="entry name" value="HTH_LYSR"/>
    <property type="match status" value="1"/>
</dbReference>
<dbReference type="GO" id="GO:0005829">
    <property type="term" value="C:cytosol"/>
    <property type="evidence" value="ECO:0007669"/>
    <property type="project" value="TreeGrafter"/>
</dbReference>
<sequence length="302" mass="32549">MDVAQLTAFLRVVREGSFTRAARTLGIGQPAVSARIGALEAEVGGALFTRGRRVALTPLGEGFLPFARRATEVLDEGLEAARLARTGQRGRVTLAALGSVAAGLVGPALASVAAAHPSLEWLVRSAAHEQVLAMLFDGLVELGVVVWPCLDAGAADLTRLFLMREPVVLAVAPDHPLARRRRVEREDVARLGRPFLRLRWWRTHHPEITRIGEQAGASMDVPMETARHLVTRGVAVGFFPTTYIAEDLAEQRLVEVPVQDLAPLSRTLALVRGRRPAPPGPATAAVIAALREQARTLGILRR</sequence>
<dbReference type="InterPro" id="IPR050950">
    <property type="entry name" value="HTH-type_LysR_regulators"/>
</dbReference>
<protein>
    <submittedName>
        <fullName evidence="6">LysR family transcriptional regulator</fullName>
    </submittedName>
</protein>
<dbReference type="InterPro" id="IPR000847">
    <property type="entry name" value="LysR_HTH_N"/>
</dbReference>
<dbReference type="InterPro" id="IPR036388">
    <property type="entry name" value="WH-like_DNA-bd_sf"/>
</dbReference>
<dbReference type="PRINTS" id="PR00039">
    <property type="entry name" value="HTHLYSR"/>
</dbReference>
<dbReference type="InterPro" id="IPR036390">
    <property type="entry name" value="WH_DNA-bd_sf"/>
</dbReference>
<dbReference type="Gene3D" id="1.10.10.10">
    <property type="entry name" value="Winged helix-like DNA-binding domain superfamily/Winged helix DNA-binding domain"/>
    <property type="match status" value="1"/>
</dbReference>
<dbReference type="GO" id="GO:0003677">
    <property type="term" value="F:DNA binding"/>
    <property type="evidence" value="ECO:0007669"/>
    <property type="project" value="UniProtKB-KW"/>
</dbReference>
<dbReference type="CDD" id="cd05466">
    <property type="entry name" value="PBP2_LTTR_substrate"/>
    <property type="match status" value="1"/>
</dbReference>
<feature type="domain" description="HTH lysR-type" evidence="5">
    <location>
        <begin position="1"/>
        <end position="57"/>
    </location>
</feature>
<evidence type="ECO:0000313" key="7">
    <source>
        <dbReference type="Proteomes" id="UP000238348"/>
    </source>
</evidence>
<dbReference type="Proteomes" id="UP000238348">
    <property type="component" value="Chromosome"/>
</dbReference>
<gene>
    <name evidence="6" type="primary">lysR</name>
    <name evidence="6" type="ORF">SOCE26_037070</name>
</gene>
<dbReference type="SUPFAM" id="SSF53850">
    <property type="entry name" value="Periplasmic binding protein-like II"/>
    <property type="match status" value="1"/>
</dbReference>
<dbReference type="PANTHER" id="PTHR30419">
    <property type="entry name" value="HTH-TYPE TRANSCRIPTIONAL REGULATOR YBHD"/>
    <property type="match status" value="1"/>
</dbReference>
<dbReference type="EMBL" id="CP012673">
    <property type="protein sequence ID" value="AUX42277.1"/>
    <property type="molecule type" value="Genomic_DNA"/>
</dbReference>
<evidence type="ECO:0000259" key="5">
    <source>
        <dbReference type="PROSITE" id="PS50931"/>
    </source>
</evidence>
<name>A0A2L0ESJ1_SORCE</name>
<evidence type="ECO:0000256" key="2">
    <source>
        <dbReference type="ARBA" id="ARBA00023015"/>
    </source>
</evidence>
<dbReference type="InterPro" id="IPR005119">
    <property type="entry name" value="LysR_subst-bd"/>
</dbReference>
<evidence type="ECO:0000256" key="3">
    <source>
        <dbReference type="ARBA" id="ARBA00023125"/>
    </source>
</evidence>
<organism evidence="6 7">
    <name type="scientific">Sorangium cellulosum</name>
    <name type="common">Polyangium cellulosum</name>
    <dbReference type="NCBI Taxonomy" id="56"/>
    <lineage>
        <taxon>Bacteria</taxon>
        <taxon>Pseudomonadati</taxon>
        <taxon>Myxococcota</taxon>
        <taxon>Polyangia</taxon>
        <taxon>Polyangiales</taxon>
        <taxon>Polyangiaceae</taxon>
        <taxon>Sorangium</taxon>
    </lineage>
</organism>
<keyword evidence="4" id="KW-0804">Transcription</keyword>
<dbReference type="AlphaFoldDB" id="A0A2L0ESJ1"/>
<accession>A0A2L0ESJ1</accession>
<dbReference type="Pfam" id="PF00126">
    <property type="entry name" value="HTH_1"/>
    <property type="match status" value="1"/>
</dbReference>